<dbReference type="EMBL" id="OX465084">
    <property type="protein sequence ID" value="CAI9297242.1"/>
    <property type="molecule type" value="Genomic_DNA"/>
</dbReference>
<sequence length="138" mass="15544">MSSSLGTLSNPKSNHRLSTPPTISLSWLFHCSPSHLHKPGLRPVAFVTLLSPFSVSPLHRLLHRYKWLKFSPPYVTFKTNRLSFLLWKAFDAISCLIVANARQAKSGFRFPVGLDIIKVLKIVNFLDNFLSLPPPPPL</sequence>
<evidence type="ECO:0000313" key="1">
    <source>
        <dbReference type="EMBL" id="CAI9297242.1"/>
    </source>
</evidence>
<keyword evidence="2" id="KW-1185">Reference proteome</keyword>
<proteinExistence type="predicted"/>
<dbReference type="Proteomes" id="UP001177003">
    <property type="component" value="Chromosome 8"/>
</dbReference>
<reference evidence="1" key="1">
    <citation type="submission" date="2023-04" db="EMBL/GenBank/DDBJ databases">
        <authorList>
            <person name="Vijverberg K."/>
            <person name="Xiong W."/>
            <person name="Schranz E."/>
        </authorList>
    </citation>
    <scope>NUCLEOTIDE SEQUENCE</scope>
</reference>
<protein>
    <submittedName>
        <fullName evidence="1">Uncharacterized protein</fullName>
    </submittedName>
</protein>
<accession>A0AA35ZSV6</accession>
<gene>
    <name evidence="1" type="ORF">LSALG_LOCUS36065</name>
</gene>
<organism evidence="1 2">
    <name type="scientific">Lactuca saligna</name>
    <name type="common">Willowleaf lettuce</name>
    <dbReference type="NCBI Taxonomy" id="75948"/>
    <lineage>
        <taxon>Eukaryota</taxon>
        <taxon>Viridiplantae</taxon>
        <taxon>Streptophyta</taxon>
        <taxon>Embryophyta</taxon>
        <taxon>Tracheophyta</taxon>
        <taxon>Spermatophyta</taxon>
        <taxon>Magnoliopsida</taxon>
        <taxon>eudicotyledons</taxon>
        <taxon>Gunneridae</taxon>
        <taxon>Pentapetalae</taxon>
        <taxon>asterids</taxon>
        <taxon>campanulids</taxon>
        <taxon>Asterales</taxon>
        <taxon>Asteraceae</taxon>
        <taxon>Cichorioideae</taxon>
        <taxon>Cichorieae</taxon>
        <taxon>Lactucinae</taxon>
        <taxon>Lactuca</taxon>
    </lineage>
</organism>
<name>A0AA35ZSV6_LACSI</name>
<dbReference type="AlphaFoldDB" id="A0AA35ZSV6"/>
<evidence type="ECO:0000313" key="2">
    <source>
        <dbReference type="Proteomes" id="UP001177003"/>
    </source>
</evidence>